<dbReference type="EMBL" id="JAPDPI010000001">
    <property type="protein sequence ID" value="MCW3804215.1"/>
    <property type="molecule type" value="Genomic_DNA"/>
</dbReference>
<feature type="transmembrane region" description="Helical" evidence="1">
    <location>
        <begin position="258"/>
        <end position="281"/>
    </location>
</feature>
<evidence type="ECO:0000313" key="2">
    <source>
        <dbReference type="EMBL" id="MCW3804215.1"/>
    </source>
</evidence>
<protein>
    <submittedName>
        <fullName evidence="2">PepSY domain-containing protein</fullName>
    </submittedName>
</protein>
<dbReference type="AlphaFoldDB" id="A0AAE3SHZ8"/>
<comment type="caution">
    <text evidence="2">The sequence shown here is derived from an EMBL/GenBank/DDBJ whole genome shotgun (WGS) entry which is preliminary data.</text>
</comment>
<accession>A0AAE3SHZ8</accession>
<gene>
    <name evidence="2" type="ORF">OM074_01190</name>
</gene>
<dbReference type="Proteomes" id="UP001207408">
    <property type="component" value="Unassembled WGS sequence"/>
</dbReference>
<reference evidence="2" key="1">
    <citation type="submission" date="2022-10" db="EMBL/GenBank/DDBJ databases">
        <authorList>
            <person name="Yu W.X."/>
        </authorList>
    </citation>
    <scope>NUCLEOTIDE SEQUENCE</scope>
    <source>
        <strain evidence="2">D04</strain>
    </source>
</reference>
<keyword evidence="1" id="KW-1133">Transmembrane helix</keyword>
<dbReference type="Pfam" id="PF03929">
    <property type="entry name" value="PepSY_TM"/>
    <property type="match status" value="1"/>
</dbReference>
<keyword evidence="3" id="KW-1185">Reference proteome</keyword>
<evidence type="ECO:0000313" key="3">
    <source>
        <dbReference type="Proteomes" id="UP001207408"/>
    </source>
</evidence>
<organism evidence="2 3">
    <name type="scientific">Plebeiibacterium marinum</name>
    <dbReference type="NCBI Taxonomy" id="2992111"/>
    <lineage>
        <taxon>Bacteria</taxon>
        <taxon>Pseudomonadati</taxon>
        <taxon>Bacteroidota</taxon>
        <taxon>Bacteroidia</taxon>
        <taxon>Marinilabiliales</taxon>
        <taxon>Marinilabiliaceae</taxon>
        <taxon>Plebeiibacterium</taxon>
    </lineage>
</organism>
<dbReference type="RefSeq" id="WP_301197438.1">
    <property type="nucleotide sequence ID" value="NZ_JAPDPI010000001.1"/>
</dbReference>
<keyword evidence="1" id="KW-0472">Membrane</keyword>
<dbReference type="PANTHER" id="PTHR34219">
    <property type="entry name" value="IRON-REGULATED INNER MEMBRANE PROTEIN-RELATED"/>
    <property type="match status" value="1"/>
</dbReference>
<proteinExistence type="predicted"/>
<name>A0AAE3SHZ8_9BACT</name>
<sequence length="506" mass="58059">MNKTKLRWVKRFKKWHKWPAVAIALFALVFAFSGIVMNHRKIFSPYQVSRKVLPSNYSYKNWNLGALKGSLVLPNDTVLLFGKIGIYSTDPEFSYYSCKNRGFKKGIDNRAISSLVYYKGSLYAGSLMGLFHLPALDGSWQEVEIPVKNKRITDITIKDDTLIVLTRDYLLKSVTGKQFDKIQLPQPVHYKRESSMFRFLWTLHSGELFGVFGKLFVDLLGIVVVILSLTGLFYFVFPKLGEKIISDRKKVRRLNRMNLRWHNVLGYVFGLFLLVNTIAGMFLRPPLLIPIAGAAMPIVPFTHLDNPNPWQDKLRMIRWNEFLNTYIVSTSDGFYVVDEGLGTPLKPVESQPPVSVMGCNVFEPVADDTYLIGSFSGLFSWNVTTGYVFNMMTNQAVSKRVKSGRPVSDYMVSGLVRFSNKKMWYLDYSKGIQGLVRFHQKAIMPGSIKKNSPMSLWNFCLELHTGRIFESILGPFYILYIPVAGICFMLVLVSGFFLWWWIYRQS</sequence>
<keyword evidence="1" id="KW-0812">Transmembrane</keyword>
<evidence type="ECO:0000256" key="1">
    <source>
        <dbReference type="SAM" id="Phobius"/>
    </source>
</evidence>
<dbReference type="InterPro" id="IPR005625">
    <property type="entry name" value="PepSY-ass_TM"/>
</dbReference>
<feature type="transmembrane region" description="Helical" evidence="1">
    <location>
        <begin position="477"/>
        <end position="502"/>
    </location>
</feature>
<feature type="transmembrane region" description="Helical" evidence="1">
    <location>
        <begin position="215"/>
        <end position="237"/>
    </location>
</feature>